<dbReference type="HOGENOM" id="CLU_3221348_0_0_5"/>
<evidence type="ECO:0000313" key="2">
    <source>
        <dbReference type="Proteomes" id="UP000007589"/>
    </source>
</evidence>
<dbReference type="STRING" id="1105110.MC5_06530"/>
<accession>H8K8F3</accession>
<organism evidence="1 2">
    <name type="scientific">Rickettsia australis (strain Cutlack)</name>
    <dbReference type="NCBI Taxonomy" id="1105110"/>
    <lineage>
        <taxon>Bacteria</taxon>
        <taxon>Pseudomonadati</taxon>
        <taxon>Pseudomonadota</taxon>
        <taxon>Alphaproteobacteria</taxon>
        <taxon>Rickettsiales</taxon>
        <taxon>Rickettsiaceae</taxon>
        <taxon>Rickettsieae</taxon>
        <taxon>Rickettsia</taxon>
        <taxon>spotted fever group</taxon>
    </lineage>
</organism>
<dbReference type="KEGG" id="rau:MC5_06530"/>
<proteinExistence type="predicted"/>
<evidence type="ECO:0000313" key="1">
    <source>
        <dbReference type="EMBL" id="AFC71546.1"/>
    </source>
</evidence>
<dbReference type="Proteomes" id="UP000007589">
    <property type="component" value="Chromosome"/>
</dbReference>
<gene>
    <name evidence="1" type="ordered locus">MC5_06530</name>
</gene>
<protein>
    <submittedName>
        <fullName evidence="1">Uncharacterized protein</fullName>
    </submittedName>
</protein>
<reference evidence="2" key="1">
    <citation type="submission" date="2012-02" db="EMBL/GenBank/DDBJ databases">
        <title>Complete genome sequence of Rickettsia australis strain Cutlack.</title>
        <authorList>
            <person name="Johnson S.L."/>
            <person name="Munk A.C."/>
            <person name="Han S."/>
            <person name="Bruce D.C."/>
            <person name="Dasch G.A."/>
        </authorList>
    </citation>
    <scope>NUCLEOTIDE SEQUENCE [LARGE SCALE GENOMIC DNA]</scope>
    <source>
        <strain evidence="2">Cutlack</strain>
    </source>
</reference>
<name>H8K8F3_RICAC</name>
<sequence length="44" mass="5097">MKFQCLVKIADIIKGNVECQITFDDELTYNIALDLLKKTGFKFK</sequence>
<keyword evidence="2" id="KW-1185">Reference proteome</keyword>
<dbReference type="AlphaFoldDB" id="H8K8F3"/>
<dbReference type="EMBL" id="CP003338">
    <property type="protein sequence ID" value="AFC71546.1"/>
    <property type="molecule type" value="Genomic_DNA"/>
</dbReference>